<name>A0A031LMR1_9CREN</name>
<dbReference type="Proteomes" id="UP000024332">
    <property type="component" value="Unassembled WGS sequence"/>
</dbReference>
<protein>
    <submittedName>
        <fullName evidence="3">Universal stress protein UspA</fullName>
    </submittedName>
</protein>
<comment type="caution">
    <text evidence="3">The sequence shown here is derived from an EMBL/GenBank/DDBJ whole genome shotgun (WGS) entry which is preliminary data.</text>
</comment>
<dbReference type="PANTHER" id="PTHR46268:SF25">
    <property type="entry name" value="USPA DOMAIN PROTEIN"/>
    <property type="match status" value="1"/>
</dbReference>
<dbReference type="Pfam" id="PF00582">
    <property type="entry name" value="Usp"/>
    <property type="match status" value="1"/>
</dbReference>
<dbReference type="RefSeq" id="WP_048099445.1">
    <property type="nucleotide sequence ID" value="NZ_JFZT01000039.1"/>
</dbReference>
<dbReference type="SUPFAM" id="SSF52402">
    <property type="entry name" value="Adenine nucleotide alpha hydrolases-like"/>
    <property type="match status" value="1"/>
</dbReference>
<keyword evidence="4" id="KW-1185">Reference proteome</keyword>
<dbReference type="PANTHER" id="PTHR46268">
    <property type="entry name" value="STRESS RESPONSE PROTEIN NHAX"/>
    <property type="match status" value="1"/>
</dbReference>
<evidence type="ECO:0000313" key="3">
    <source>
        <dbReference type="EMBL" id="EZQ06923.1"/>
    </source>
</evidence>
<dbReference type="AlphaFoldDB" id="A0A031LMR1"/>
<dbReference type="STRING" id="1160895.CM19_06020"/>
<dbReference type="InterPro" id="IPR014729">
    <property type="entry name" value="Rossmann-like_a/b/a_fold"/>
</dbReference>
<organism evidence="3 4">
    <name type="scientific">Candidatus Acidianus copahuensis</name>
    <dbReference type="NCBI Taxonomy" id="1160895"/>
    <lineage>
        <taxon>Archaea</taxon>
        <taxon>Thermoproteota</taxon>
        <taxon>Thermoprotei</taxon>
        <taxon>Sulfolobales</taxon>
        <taxon>Sulfolobaceae</taxon>
        <taxon>Acidianus</taxon>
    </lineage>
</organism>
<evidence type="ECO:0000256" key="1">
    <source>
        <dbReference type="ARBA" id="ARBA00008791"/>
    </source>
</evidence>
<dbReference type="CDD" id="cd00293">
    <property type="entry name" value="USP-like"/>
    <property type="match status" value="1"/>
</dbReference>
<accession>A0A031LMR1</accession>
<reference evidence="3 4" key="1">
    <citation type="submission" date="2014-03" db="EMBL/GenBank/DDBJ databases">
        <title>Draft genome sequence of the novel thermoacidophilic archaea Acidianus copahuensis ALE1 strain, isolated from Copahue volcanic area in Neuquen Argentina.</title>
        <authorList>
            <person name="Urbieta M.S."/>
            <person name="Rascovan N."/>
            <person name="Castro C."/>
            <person name="Revale S."/>
            <person name="Giaveno M.A."/>
            <person name="Vazquez M.P."/>
            <person name="Donati E.R."/>
        </authorList>
    </citation>
    <scope>NUCLEOTIDE SEQUENCE [LARGE SCALE GENOMIC DNA]</scope>
    <source>
        <strain evidence="3 4">ALE1</strain>
    </source>
</reference>
<sequence>MNYEPTYTVSLWFRKILVPIDGSENSLRALELATDFSLRYGSKVSVLYVCSTCEDIEHIRKKVDERVGKKIEYEFKVIKIQKESSVSNEILRTVNEDTYDAILLGSRGTSVNSDINIGSVALSVTANASVTVIIVR</sequence>
<evidence type="ECO:0000313" key="4">
    <source>
        <dbReference type="Proteomes" id="UP000024332"/>
    </source>
</evidence>
<dbReference type="PRINTS" id="PR01438">
    <property type="entry name" value="UNVRSLSTRESS"/>
</dbReference>
<gene>
    <name evidence="3" type="ORF">CM19_06020</name>
</gene>
<evidence type="ECO:0000259" key="2">
    <source>
        <dbReference type="Pfam" id="PF00582"/>
    </source>
</evidence>
<proteinExistence type="inferred from homology"/>
<dbReference type="Gene3D" id="3.40.50.620">
    <property type="entry name" value="HUPs"/>
    <property type="match status" value="1"/>
</dbReference>
<dbReference type="OrthoDB" id="14880at2157"/>
<dbReference type="InterPro" id="IPR006015">
    <property type="entry name" value="Universal_stress_UspA"/>
</dbReference>
<dbReference type="InterPro" id="IPR006016">
    <property type="entry name" value="UspA"/>
</dbReference>
<dbReference type="EMBL" id="JFZT01000039">
    <property type="protein sequence ID" value="EZQ06923.1"/>
    <property type="molecule type" value="Genomic_DNA"/>
</dbReference>
<feature type="domain" description="UspA" evidence="2">
    <location>
        <begin position="13"/>
        <end position="136"/>
    </location>
</feature>
<comment type="similarity">
    <text evidence="1">Belongs to the universal stress protein A family.</text>
</comment>